<reference evidence="2" key="1">
    <citation type="submission" date="2017-01" db="EMBL/GenBank/DDBJ databases">
        <authorList>
            <person name="Varghese N."/>
            <person name="Submissions S."/>
        </authorList>
    </citation>
    <scope>NUCLEOTIDE SEQUENCE [LARGE SCALE GENOMIC DNA]</scope>
    <source>
        <strain evidence="2">3bp</strain>
    </source>
</reference>
<sequence length="231" mass="25223">MIEGLQPGSRVVAAGLPVVVEGETGLALDPEHAQTAPYDSPWTVRATWPDSPELTLRPDELLKVHGIWDGSGIAVSRVTVTRKERKPRQQRAPAGRPIEPSRYAILRKALDALTAADLLAAVHTTSRSDLVGSLCVFDARTAQRVLRAEGISVTQFRIVRCRWSRTELETARGLYAHVPDELLSAFGEAVTEQVQPQVLLEVKLVTLDLARAVSDLPTGLVKVTPYIRPDA</sequence>
<protein>
    <submittedName>
        <fullName evidence="1">Uncharacterized protein</fullName>
    </submittedName>
</protein>
<proteinExistence type="predicted"/>
<dbReference type="AlphaFoldDB" id="A0A1N6NCC0"/>
<dbReference type="EMBL" id="FTMI01000001">
    <property type="protein sequence ID" value="SIP89724.1"/>
    <property type="molecule type" value="Genomic_DNA"/>
</dbReference>
<organism evidence="1 2">
    <name type="scientific">Cellulosimicrobium aquatile</name>
    <dbReference type="NCBI Taxonomy" id="1612203"/>
    <lineage>
        <taxon>Bacteria</taxon>
        <taxon>Bacillati</taxon>
        <taxon>Actinomycetota</taxon>
        <taxon>Actinomycetes</taxon>
        <taxon>Micrococcales</taxon>
        <taxon>Promicromonosporaceae</taxon>
        <taxon>Cellulosimicrobium</taxon>
    </lineage>
</organism>
<name>A0A1N6NCC0_9MICO</name>
<evidence type="ECO:0000313" key="1">
    <source>
        <dbReference type="EMBL" id="SIP89724.1"/>
    </source>
</evidence>
<accession>A0A1N6NCC0</accession>
<evidence type="ECO:0000313" key="2">
    <source>
        <dbReference type="Proteomes" id="UP000186235"/>
    </source>
</evidence>
<dbReference type="Proteomes" id="UP000186235">
    <property type="component" value="Unassembled WGS sequence"/>
</dbReference>
<dbReference type="RefSeq" id="WP_143311000.1">
    <property type="nucleotide sequence ID" value="NZ_FTMI01000001.1"/>
</dbReference>
<keyword evidence="2" id="KW-1185">Reference proteome</keyword>
<gene>
    <name evidence="1" type="ORF">SAMN05518682_0365</name>
</gene>